<dbReference type="GO" id="GO:0016616">
    <property type="term" value="F:oxidoreductase activity, acting on the CH-OH group of donors, NAD or NADP as acceptor"/>
    <property type="evidence" value="ECO:0007669"/>
    <property type="project" value="InterPro"/>
</dbReference>
<name>A0A7S2SNY7_9STRA</name>
<dbReference type="PANTHER" id="PTHR38015:SF1">
    <property type="entry name" value="OPINE DEHYDROGENASE DOMAIN-CONTAINING PROTEIN"/>
    <property type="match status" value="1"/>
</dbReference>
<dbReference type="Gene3D" id="3.40.50.720">
    <property type="entry name" value="NAD(P)-binding Rossmann-like Domain"/>
    <property type="match status" value="1"/>
</dbReference>
<dbReference type="InterPro" id="IPR013328">
    <property type="entry name" value="6PGD_dom2"/>
</dbReference>
<accession>A0A7S2SNY7</accession>
<evidence type="ECO:0000259" key="2">
    <source>
        <dbReference type="Pfam" id="PF01210"/>
    </source>
</evidence>
<dbReference type="GO" id="GO:0051287">
    <property type="term" value="F:NAD binding"/>
    <property type="evidence" value="ECO:0007669"/>
    <property type="project" value="InterPro"/>
</dbReference>
<evidence type="ECO:0000259" key="3">
    <source>
        <dbReference type="Pfam" id="PF02317"/>
    </source>
</evidence>
<feature type="domain" description="Opine dehydrogenase" evidence="3">
    <location>
        <begin position="204"/>
        <end position="366"/>
    </location>
</feature>
<reference evidence="4" key="1">
    <citation type="submission" date="2021-01" db="EMBL/GenBank/DDBJ databases">
        <authorList>
            <person name="Corre E."/>
            <person name="Pelletier E."/>
            <person name="Niang G."/>
            <person name="Scheremetjew M."/>
            <person name="Finn R."/>
            <person name="Kale V."/>
            <person name="Holt S."/>
            <person name="Cochrane G."/>
            <person name="Meng A."/>
            <person name="Brown T."/>
            <person name="Cohen L."/>
        </authorList>
    </citation>
    <scope>NUCLEOTIDE SEQUENCE</scope>
    <source>
        <strain evidence="4">NY070348D</strain>
    </source>
</reference>
<dbReference type="InterPro" id="IPR036291">
    <property type="entry name" value="NAD(P)-bd_dom_sf"/>
</dbReference>
<sequence>MATQDPETERSVCVVSAGNAAHAMVPLFRFKGFQVRWWAPFEDEAERLQRAAQEQRFVQADFAKECEPCGVLKGVSEVISKDAKDVIAQSDIIVMPLPSFAYRSTLELLKPHLREGQVVIVTPAQGGFDWIAKEVLGDSANGVVFAGVLPMPFNCRTIEFGKKVHVQTLKKAYKVGVFPNDNPQTISEVEHITNSLFGGKCEYAGHFINCSLYPLNAVIHPQRLYVLLQDWKHGDILKDNPLFYEQVDKASTSLMESVNRELINFSTVLGEARPDLHVNVPTMLGFLNFAYQLEEPDLKTMFQKNPAYIGFKCPYIKVDGGFVPNLDSRYFTEDIPLGLCLYKGVAELVGVKTPTIDKVIAFMQEKMGKEYIKQGRLVGKDVGETTAPQRFGITNVNEL</sequence>
<evidence type="ECO:0000256" key="1">
    <source>
        <dbReference type="ARBA" id="ARBA00023002"/>
    </source>
</evidence>
<dbReference type="InterPro" id="IPR008927">
    <property type="entry name" value="6-PGluconate_DH-like_C_sf"/>
</dbReference>
<dbReference type="Gene3D" id="1.10.1040.10">
    <property type="entry name" value="N-(1-d-carboxylethyl)-l-norvaline Dehydrogenase, domain 2"/>
    <property type="match status" value="1"/>
</dbReference>
<proteinExistence type="predicted"/>
<dbReference type="SUPFAM" id="SSF48179">
    <property type="entry name" value="6-phosphogluconate dehydrogenase C-terminal domain-like"/>
    <property type="match status" value="1"/>
</dbReference>
<feature type="domain" description="Glycerol-3-phosphate dehydrogenase NAD-dependent N-terminal" evidence="2">
    <location>
        <begin position="12"/>
        <end position="121"/>
    </location>
</feature>
<dbReference type="Pfam" id="PF01210">
    <property type="entry name" value="NAD_Gly3P_dh_N"/>
    <property type="match status" value="1"/>
</dbReference>
<dbReference type="SUPFAM" id="SSF51735">
    <property type="entry name" value="NAD(P)-binding Rossmann-fold domains"/>
    <property type="match status" value="1"/>
</dbReference>
<dbReference type="InterPro" id="IPR011128">
    <property type="entry name" value="G3P_DH_NAD-dep_N"/>
</dbReference>
<evidence type="ECO:0008006" key="5">
    <source>
        <dbReference type="Google" id="ProtNLM"/>
    </source>
</evidence>
<dbReference type="EMBL" id="HBHK01025996">
    <property type="protein sequence ID" value="CAD9705614.1"/>
    <property type="molecule type" value="Transcribed_RNA"/>
</dbReference>
<gene>
    <name evidence="4" type="ORF">QSP1433_LOCUS16343</name>
</gene>
<keyword evidence="1" id="KW-0560">Oxidoreductase</keyword>
<protein>
    <recommendedName>
        <fullName evidence="5">Opine dehydrogenase domain-containing protein</fullName>
    </recommendedName>
</protein>
<dbReference type="Pfam" id="PF02317">
    <property type="entry name" value="Octopine_DH"/>
    <property type="match status" value="1"/>
</dbReference>
<dbReference type="GO" id="GO:0046168">
    <property type="term" value="P:glycerol-3-phosphate catabolic process"/>
    <property type="evidence" value="ECO:0007669"/>
    <property type="project" value="InterPro"/>
</dbReference>
<dbReference type="InterPro" id="IPR051729">
    <property type="entry name" value="Opine/Lysopine_DH"/>
</dbReference>
<organism evidence="4">
    <name type="scientific">Mucochytrium quahogii</name>
    <dbReference type="NCBI Taxonomy" id="96639"/>
    <lineage>
        <taxon>Eukaryota</taxon>
        <taxon>Sar</taxon>
        <taxon>Stramenopiles</taxon>
        <taxon>Bigyra</taxon>
        <taxon>Labyrinthulomycetes</taxon>
        <taxon>Thraustochytrida</taxon>
        <taxon>Thraustochytriidae</taxon>
        <taxon>Mucochytrium</taxon>
    </lineage>
</organism>
<evidence type="ECO:0000313" key="4">
    <source>
        <dbReference type="EMBL" id="CAD9705614.1"/>
    </source>
</evidence>
<dbReference type="AlphaFoldDB" id="A0A7S2SNY7"/>
<dbReference type="InterPro" id="IPR003421">
    <property type="entry name" value="Opine_DH"/>
</dbReference>
<dbReference type="PANTHER" id="PTHR38015">
    <property type="entry name" value="BLR6086 PROTEIN"/>
    <property type="match status" value="1"/>
</dbReference>